<dbReference type="PANTHER" id="PTHR42997">
    <property type="entry name" value="HIT FAMILY HYDROLASE"/>
    <property type="match status" value="1"/>
</dbReference>
<dbReference type="PROSITE" id="PS51084">
    <property type="entry name" value="HIT_2"/>
    <property type="match status" value="1"/>
</dbReference>
<evidence type="ECO:0000259" key="5">
    <source>
        <dbReference type="PROSITE" id="PS51084"/>
    </source>
</evidence>
<sequence length="139" mass="15863">KGVKSKNDKEVLILDRSQQAFIIMNRYPYNNGHLMIAPVRHVGLFENLDDEEILDIHRMLTRALKALNYSMQPQGYNIGINQGRVAGAGVVDHVHIHCVPRWRGDTNFMPVLSETKVVSEALLETYEKIKQGLERLDNP</sequence>
<feature type="binding site" evidence="3">
    <location>
        <position position="25"/>
    </location>
    <ligand>
        <name>substrate</name>
    </ligand>
</feature>
<evidence type="ECO:0000313" key="6">
    <source>
        <dbReference type="EMBL" id="KPJ73147.1"/>
    </source>
</evidence>
<dbReference type="GO" id="GO:0000166">
    <property type="term" value="F:nucleotide binding"/>
    <property type="evidence" value="ECO:0007669"/>
    <property type="project" value="UniProtKB-KW"/>
</dbReference>
<evidence type="ECO:0000256" key="3">
    <source>
        <dbReference type="PIRSR" id="PIRSR639383-2"/>
    </source>
</evidence>
<evidence type="ECO:0000313" key="7">
    <source>
        <dbReference type="Proteomes" id="UP000051012"/>
    </source>
</evidence>
<accession>A0A0S7YFJ7</accession>
<dbReference type="InterPro" id="IPR036265">
    <property type="entry name" value="HIT-like_sf"/>
</dbReference>
<evidence type="ECO:0000256" key="1">
    <source>
        <dbReference type="ARBA" id="ARBA00022741"/>
    </source>
</evidence>
<dbReference type="EMBL" id="LJNI01000041">
    <property type="protein sequence ID" value="KPJ73147.1"/>
    <property type="molecule type" value="Genomic_DNA"/>
</dbReference>
<feature type="short sequence motif" description="Histidine triad motif" evidence="4">
    <location>
        <begin position="93"/>
        <end position="97"/>
    </location>
</feature>
<name>A0A0S7YFJ7_UNCT6</name>
<feature type="active site" description="Tele-AMP-histidine intermediate" evidence="2">
    <location>
        <position position="95"/>
    </location>
</feature>
<dbReference type="InterPro" id="IPR052908">
    <property type="entry name" value="AP-4-A_phosphorylase"/>
</dbReference>
<dbReference type="Pfam" id="PF01230">
    <property type="entry name" value="HIT"/>
    <property type="match status" value="1"/>
</dbReference>
<feature type="binding site" evidence="3">
    <location>
        <begin position="87"/>
        <end position="91"/>
    </location>
    <ligand>
        <name>substrate</name>
    </ligand>
</feature>
<evidence type="ECO:0000256" key="4">
    <source>
        <dbReference type="PROSITE-ProRule" id="PRU00464"/>
    </source>
</evidence>
<dbReference type="AlphaFoldDB" id="A0A0S7YFJ7"/>
<feature type="non-terminal residue" evidence="6">
    <location>
        <position position="1"/>
    </location>
</feature>
<dbReference type="Gene3D" id="3.30.428.10">
    <property type="entry name" value="HIT-like"/>
    <property type="match status" value="1"/>
</dbReference>
<reference evidence="6 7" key="1">
    <citation type="journal article" date="2015" name="Microbiome">
        <title>Genomic resolution of linkages in carbon, nitrogen, and sulfur cycling among widespread estuary sediment bacteria.</title>
        <authorList>
            <person name="Baker B.J."/>
            <person name="Lazar C.S."/>
            <person name="Teske A.P."/>
            <person name="Dick G.J."/>
        </authorList>
    </citation>
    <scope>NUCLEOTIDE SEQUENCE [LARGE SCALE GENOMIC DNA]</scope>
    <source>
        <strain evidence="6">DG_78</strain>
    </source>
</reference>
<dbReference type="GO" id="GO:0016787">
    <property type="term" value="F:hydrolase activity"/>
    <property type="evidence" value="ECO:0007669"/>
    <property type="project" value="UniProtKB-KW"/>
</dbReference>
<dbReference type="Proteomes" id="UP000051012">
    <property type="component" value="Unassembled WGS sequence"/>
</dbReference>
<protein>
    <submittedName>
        <fullName evidence="6">HIT family hydrolase</fullName>
    </submittedName>
</protein>
<gene>
    <name evidence="6" type="ORF">AMJ52_04180</name>
</gene>
<feature type="binding site" evidence="3">
    <location>
        <position position="97"/>
    </location>
    <ligand>
        <name>substrate</name>
    </ligand>
</feature>
<dbReference type="PATRIC" id="fig|1703772.3.peg.1412"/>
<keyword evidence="6" id="KW-0378">Hydrolase</keyword>
<evidence type="ECO:0000256" key="2">
    <source>
        <dbReference type="PIRSR" id="PIRSR639383-1"/>
    </source>
</evidence>
<dbReference type="PANTHER" id="PTHR42997:SF1">
    <property type="entry name" value="AP-4-A PHOSPHORYLASE"/>
    <property type="match status" value="1"/>
</dbReference>
<dbReference type="InterPro" id="IPR011146">
    <property type="entry name" value="HIT-like"/>
</dbReference>
<organism evidence="6 7">
    <name type="scientific">candidate division TA06 bacterium DG_78</name>
    <dbReference type="NCBI Taxonomy" id="1703772"/>
    <lineage>
        <taxon>Bacteria</taxon>
        <taxon>Bacteria division TA06</taxon>
    </lineage>
</organism>
<comment type="caution">
    <text evidence="6">The sequence shown here is derived from an EMBL/GenBank/DDBJ whole genome shotgun (WGS) entry which is preliminary data.</text>
</comment>
<dbReference type="InterPro" id="IPR039383">
    <property type="entry name" value="FHIT"/>
</dbReference>
<proteinExistence type="predicted"/>
<dbReference type="SUPFAM" id="SSF54197">
    <property type="entry name" value="HIT-like"/>
    <property type="match status" value="1"/>
</dbReference>
<dbReference type="CDD" id="cd01275">
    <property type="entry name" value="FHIT"/>
    <property type="match status" value="1"/>
</dbReference>
<feature type="domain" description="HIT" evidence="5">
    <location>
        <begin position="1"/>
        <end position="108"/>
    </location>
</feature>
<keyword evidence="1" id="KW-0547">Nucleotide-binding</keyword>